<sequence length="165" mass="18521">MIQSSIVLCDFHSNADLKNWQVVDDVVMGGVSSGNFKLDVKGNAVFSGRVSTENNGGFSSVRGSLAKASVSNNQKIILFLKGDGKKYQFRVKARRGDYYSYVLYFETSGDWEQIEIPLSKMYPAFRGRRLDKPNFDQSQIEEIAFLIGNKVGEEFSLSIDKIILQ</sequence>
<dbReference type="Proteomes" id="UP001597201">
    <property type="component" value="Unassembled WGS sequence"/>
</dbReference>
<dbReference type="InterPro" id="IPR013857">
    <property type="entry name" value="NADH-UbQ_OxRdtase-assoc_prot30"/>
</dbReference>
<dbReference type="InterPro" id="IPR008979">
    <property type="entry name" value="Galactose-bd-like_sf"/>
</dbReference>
<comment type="caution">
    <text evidence="3">The sequence shown here is derived from an EMBL/GenBank/DDBJ whole genome shotgun (WGS) entry which is preliminary data.</text>
</comment>
<gene>
    <name evidence="3" type="ORF">ACFQ39_00210</name>
</gene>
<dbReference type="RefSeq" id="WP_377175234.1">
    <property type="nucleotide sequence ID" value="NZ_JBHTMY010000001.1"/>
</dbReference>
<dbReference type="EMBL" id="JBHTMY010000001">
    <property type="protein sequence ID" value="MFD1314023.1"/>
    <property type="molecule type" value="Genomic_DNA"/>
</dbReference>
<protein>
    <submittedName>
        <fullName evidence="3">CIA30 family protein</fullName>
    </submittedName>
</protein>
<reference evidence="4" key="1">
    <citation type="journal article" date="2019" name="Int. J. Syst. Evol. Microbiol.">
        <title>The Global Catalogue of Microorganisms (GCM) 10K type strain sequencing project: providing services to taxonomists for standard genome sequencing and annotation.</title>
        <authorList>
            <consortium name="The Broad Institute Genomics Platform"/>
            <consortium name="The Broad Institute Genome Sequencing Center for Infectious Disease"/>
            <person name="Wu L."/>
            <person name="Ma J."/>
        </authorList>
    </citation>
    <scope>NUCLEOTIDE SEQUENCE [LARGE SCALE GENOMIC DNA]</scope>
    <source>
        <strain evidence="4">CCUG 61485</strain>
    </source>
</reference>
<dbReference type="InterPro" id="IPR039131">
    <property type="entry name" value="NDUFAF1"/>
</dbReference>
<feature type="domain" description="NADH:ubiquinone oxidoreductase intermediate-associated protein 30" evidence="2">
    <location>
        <begin position="9"/>
        <end position="159"/>
    </location>
</feature>
<dbReference type="PANTHER" id="PTHR13194">
    <property type="entry name" value="COMPLEX I INTERMEDIATE-ASSOCIATED PROTEIN 30"/>
    <property type="match status" value="1"/>
</dbReference>
<evidence type="ECO:0000259" key="2">
    <source>
        <dbReference type="Pfam" id="PF08547"/>
    </source>
</evidence>
<proteinExistence type="inferred from homology"/>
<dbReference type="Pfam" id="PF08547">
    <property type="entry name" value="CIA30"/>
    <property type="match status" value="1"/>
</dbReference>
<dbReference type="PANTHER" id="PTHR13194:SF19">
    <property type="entry name" value="NAD(P)-BINDING ROSSMANN-FOLD SUPERFAMILY PROTEIN"/>
    <property type="match status" value="1"/>
</dbReference>
<name>A0ABW3Y0J3_9FLAO</name>
<comment type="similarity">
    <text evidence="1">Belongs to the CIA30 family.</text>
</comment>
<organism evidence="3 4">
    <name type="scientific">Namhaeicola litoreus</name>
    <dbReference type="NCBI Taxonomy" id="1052145"/>
    <lineage>
        <taxon>Bacteria</taxon>
        <taxon>Pseudomonadati</taxon>
        <taxon>Bacteroidota</taxon>
        <taxon>Flavobacteriia</taxon>
        <taxon>Flavobacteriales</taxon>
        <taxon>Flavobacteriaceae</taxon>
        <taxon>Namhaeicola</taxon>
    </lineage>
</organism>
<evidence type="ECO:0000256" key="1">
    <source>
        <dbReference type="ARBA" id="ARBA00007884"/>
    </source>
</evidence>
<evidence type="ECO:0000313" key="4">
    <source>
        <dbReference type="Proteomes" id="UP001597201"/>
    </source>
</evidence>
<keyword evidence="4" id="KW-1185">Reference proteome</keyword>
<dbReference type="SUPFAM" id="SSF49785">
    <property type="entry name" value="Galactose-binding domain-like"/>
    <property type="match status" value="1"/>
</dbReference>
<evidence type="ECO:0000313" key="3">
    <source>
        <dbReference type="EMBL" id="MFD1314023.1"/>
    </source>
</evidence>
<accession>A0ABW3Y0J3</accession>